<dbReference type="InterPro" id="IPR024516">
    <property type="entry name" value="Mce_C"/>
</dbReference>
<dbReference type="Pfam" id="PF11887">
    <property type="entry name" value="Mce4_CUP1"/>
    <property type="match status" value="1"/>
</dbReference>
<keyword evidence="2" id="KW-1133">Transmembrane helix</keyword>
<evidence type="ECO:0000313" key="5">
    <source>
        <dbReference type="EMBL" id="MDV6307859.1"/>
    </source>
</evidence>
<keyword evidence="6" id="KW-1185">Reference proteome</keyword>
<sequence>MSVRTISLESEAGGPTDRMLLVRGLIGIAVIAAVVAALLLKSTGALDDRVTITALLTDVGDGIPAKSDVKFRGSLVGIVTGVEPGSDGEPNRVAISLDPASAQGIPDTVTARVVPSNVFAVSSVQLLDHPDQAGRPVQDGDTVEADTSRETIELQTVLTKLRDIVDAMGRDRRDDTVGVLAALATATRHQGSEIRTAGGQLVTIMTELNRAVDDGETRSRLSELATAMGGLQRSAPDLLDAVHHAIVPMQTVAEKRAALTDLLSAGQHTLGTSETALGNNTDRMITITSSFAPVLDVFADGGPALAPITVKIANLSETFMTEFWDPKKQRGTGHFVWALTPHRMYSRADCPRYGDLVGNSCQWAPATVGRPTLPQVLQPKNYKPPAGLMGGNVGPVGSRAEIEALRKLLGPGANEVTALLLGPLLRGSDIKVEKPGQKPDQKPGRAPGERATEGGR</sequence>
<dbReference type="InterPro" id="IPR052336">
    <property type="entry name" value="MlaD_Phospholipid_Transporter"/>
</dbReference>
<evidence type="ECO:0000256" key="2">
    <source>
        <dbReference type="SAM" id="Phobius"/>
    </source>
</evidence>
<feature type="transmembrane region" description="Helical" evidence="2">
    <location>
        <begin position="20"/>
        <end position="40"/>
    </location>
</feature>
<dbReference type="PANTHER" id="PTHR33371">
    <property type="entry name" value="INTERMEMBRANE PHOSPHOLIPID TRANSPORT SYSTEM BINDING PROTEIN MLAD-RELATED"/>
    <property type="match status" value="1"/>
</dbReference>
<feature type="region of interest" description="Disordered" evidence="1">
    <location>
        <begin position="427"/>
        <end position="456"/>
    </location>
</feature>
<evidence type="ECO:0000259" key="4">
    <source>
        <dbReference type="Pfam" id="PF11887"/>
    </source>
</evidence>
<reference evidence="5 6" key="1">
    <citation type="submission" date="2023-10" db="EMBL/GenBank/DDBJ databases">
        <title>Development of a sustainable strategy for remediation of hydrocarbon-contaminated territories based on the waste exchange concept.</title>
        <authorList>
            <person name="Krivoruchko A."/>
        </authorList>
    </citation>
    <scope>NUCLEOTIDE SEQUENCE [LARGE SCALE GENOMIC DNA]</scope>
    <source>
        <strain evidence="5 6">IEGM 1266</strain>
    </source>
</reference>
<dbReference type="Proteomes" id="UP001185779">
    <property type="component" value="Unassembled WGS sequence"/>
</dbReference>
<gene>
    <name evidence="5" type="ORF">R3P94_11100</name>
</gene>
<comment type="caution">
    <text evidence="5">The sequence shown here is derived from an EMBL/GenBank/DDBJ whole genome shotgun (WGS) entry which is preliminary data.</text>
</comment>
<dbReference type="InterPro" id="IPR003399">
    <property type="entry name" value="Mce/MlaD"/>
</dbReference>
<evidence type="ECO:0000259" key="3">
    <source>
        <dbReference type="Pfam" id="PF02470"/>
    </source>
</evidence>
<name>A0ABU4DDP5_9ACTN</name>
<evidence type="ECO:0000256" key="1">
    <source>
        <dbReference type="SAM" id="MobiDB-lite"/>
    </source>
</evidence>
<dbReference type="GeneID" id="77169873"/>
<dbReference type="Pfam" id="PF02470">
    <property type="entry name" value="MlaD"/>
    <property type="match status" value="1"/>
</dbReference>
<feature type="domain" description="Mce/MlaD" evidence="3">
    <location>
        <begin position="50"/>
        <end position="126"/>
    </location>
</feature>
<keyword evidence="2" id="KW-0472">Membrane</keyword>
<dbReference type="PANTHER" id="PTHR33371:SF19">
    <property type="entry name" value="MCE-FAMILY PROTEIN MCE4A"/>
    <property type="match status" value="1"/>
</dbReference>
<dbReference type="EMBL" id="JAWLKI010000010">
    <property type="protein sequence ID" value="MDV6307859.1"/>
    <property type="molecule type" value="Genomic_DNA"/>
</dbReference>
<protein>
    <submittedName>
        <fullName evidence="5">MCE family protein</fullName>
    </submittedName>
</protein>
<dbReference type="RefSeq" id="WP_024499727.1">
    <property type="nucleotide sequence ID" value="NZ_CP091855.1"/>
</dbReference>
<feature type="domain" description="Mammalian cell entry C-terminal" evidence="4">
    <location>
        <begin position="134"/>
        <end position="356"/>
    </location>
</feature>
<accession>A0ABU4DDP5</accession>
<proteinExistence type="predicted"/>
<organism evidence="5 6">
    <name type="scientific">Gordonia amicalis</name>
    <dbReference type="NCBI Taxonomy" id="89053"/>
    <lineage>
        <taxon>Bacteria</taxon>
        <taxon>Bacillati</taxon>
        <taxon>Actinomycetota</taxon>
        <taxon>Actinomycetes</taxon>
        <taxon>Mycobacteriales</taxon>
        <taxon>Gordoniaceae</taxon>
        <taxon>Gordonia</taxon>
    </lineage>
</organism>
<keyword evidence="2" id="KW-0812">Transmembrane</keyword>
<feature type="compositionally biased region" description="Basic and acidic residues" evidence="1">
    <location>
        <begin position="428"/>
        <end position="456"/>
    </location>
</feature>
<evidence type="ECO:0000313" key="6">
    <source>
        <dbReference type="Proteomes" id="UP001185779"/>
    </source>
</evidence>